<dbReference type="Gene3D" id="3.40.440.10">
    <property type="entry name" value="Adenylosuccinate Synthetase, subunit A, domain 1"/>
    <property type="match status" value="1"/>
</dbReference>
<evidence type="ECO:0000256" key="16">
    <source>
        <dbReference type="SAM" id="Phobius"/>
    </source>
</evidence>
<comment type="similarity">
    <text evidence="14">Belongs to the MIP/aquaporin (TC 1.A.8) family.</text>
</comment>
<feature type="transmembrane region" description="Helical" evidence="16">
    <location>
        <begin position="436"/>
        <end position="456"/>
    </location>
</feature>
<evidence type="ECO:0000256" key="1">
    <source>
        <dbReference type="ARBA" id="ARBA00004141"/>
    </source>
</evidence>
<keyword evidence="3 12" id="KW-0436">Ligase</keyword>
<dbReference type="NCBIfam" id="TIGR00861">
    <property type="entry name" value="MIP"/>
    <property type="match status" value="1"/>
</dbReference>
<evidence type="ECO:0000256" key="2">
    <source>
        <dbReference type="ARBA" id="ARBA00011738"/>
    </source>
</evidence>
<comment type="cofactor">
    <cofactor evidence="12">
        <name>Mg(2+)</name>
        <dbReference type="ChEBI" id="CHEBI:18420"/>
    </cofactor>
    <text evidence="12">Binds 1 Mg(2+) ion per subunit.</text>
</comment>
<dbReference type="GO" id="GO:0005737">
    <property type="term" value="C:cytoplasm"/>
    <property type="evidence" value="ECO:0007669"/>
    <property type="project" value="UniProtKB-SubCell"/>
</dbReference>
<dbReference type="SMART" id="SM00788">
    <property type="entry name" value="Adenylsucc_synt"/>
    <property type="match status" value="1"/>
</dbReference>
<dbReference type="InterPro" id="IPR042109">
    <property type="entry name" value="Adenylosuccinate_synth_dom1"/>
</dbReference>
<feature type="transmembrane region" description="Helical" evidence="16">
    <location>
        <begin position="236"/>
        <end position="261"/>
    </location>
</feature>
<dbReference type="UniPathway" id="UPA00075">
    <property type="reaction ID" value="UER00335"/>
</dbReference>
<dbReference type="SUPFAM" id="SSF81338">
    <property type="entry name" value="Aquaporin-like"/>
    <property type="match status" value="1"/>
</dbReference>
<keyword evidence="4 14" id="KW-0812">Transmembrane</keyword>
<feature type="binding site" evidence="12">
    <location>
        <begin position="39"/>
        <end position="42"/>
    </location>
    <ligand>
        <name>IMP</name>
        <dbReference type="ChEBI" id="CHEBI:58053"/>
    </ligand>
</feature>
<dbReference type="GO" id="GO:0004019">
    <property type="term" value="F:adenylosuccinate synthase activity"/>
    <property type="evidence" value="ECO:0007669"/>
    <property type="project" value="UniProtKB-UniRule"/>
</dbReference>
<dbReference type="PANTHER" id="PTHR19139:SF270">
    <property type="entry name" value="ENTOMOGLYCEROPORIN 1-RELATED"/>
    <property type="match status" value="1"/>
</dbReference>
<comment type="subunit">
    <text evidence="2 12">Homodimer.</text>
</comment>
<dbReference type="Gene3D" id="1.20.1080.10">
    <property type="entry name" value="Glycerol uptake facilitator protein"/>
    <property type="match status" value="1"/>
</dbReference>
<keyword evidence="14" id="KW-0813">Transport</keyword>
<evidence type="ECO:0000256" key="15">
    <source>
        <dbReference type="RuleBase" id="RU000520"/>
    </source>
</evidence>
<feature type="binding site" evidence="12">
    <location>
        <position position="41"/>
    </location>
    <ligand>
        <name>Mg(2+)</name>
        <dbReference type="ChEBI" id="CHEBI:18420"/>
    </ligand>
</feature>
<dbReference type="PRINTS" id="PR00783">
    <property type="entry name" value="MINTRINSICP"/>
</dbReference>
<evidence type="ECO:0000256" key="10">
    <source>
        <dbReference type="ARBA" id="ARBA00023134"/>
    </source>
</evidence>
<keyword evidence="18" id="KW-1185">Reference proteome</keyword>
<dbReference type="Pfam" id="PF00709">
    <property type="entry name" value="Adenylsucc_synt"/>
    <property type="match status" value="1"/>
</dbReference>
<dbReference type="InterPro" id="IPR001114">
    <property type="entry name" value="Adenylosuccinate_synthetase"/>
</dbReference>
<feature type="active site" description="Proton donor" evidence="12">
    <location>
        <position position="42"/>
    </location>
</feature>
<dbReference type="GO" id="GO:0044208">
    <property type="term" value="P:'de novo' AMP biosynthetic process"/>
    <property type="evidence" value="ECO:0007669"/>
    <property type="project" value="UniProtKB-UniRule"/>
</dbReference>
<evidence type="ECO:0000256" key="9">
    <source>
        <dbReference type="ARBA" id="ARBA00022989"/>
    </source>
</evidence>
<dbReference type="EMBL" id="KQ414756">
    <property type="protein sequence ID" value="KOC61675.1"/>
    <property type="molecule type" value="Genomic_DNA"/>
</dbReference>
<comment type="function">
    <text evidence="12">Plays an important role in the de novo pathway and in the salvage pathway of purine nucleotide biosynthesis. Catalyzes the first commited step in the biosynthesis of AMP from IMP.</text>
</comment>
<keyword evidence="7 12" id="KW-0658">Purine biosynthesis</keyword>
<dbReference type="InterPro" id="IPR018220">
    <property type="entry name" value="Adenylosuccin_syn_GTP-bd"/>
</dbReference>
<dbReference type="HAMAP" id="MF_00011">
    <property type="entry name" value="Adenylosucc_synth"/>
    <property type="match status" value="1"/>
</dbReference>
<dbReference type="PROSITE" id="PS01266">
    <property type="entry name" value="ADENYLOSUCCIN_SYN_1"/>
    <property type="match status" value="1"/>
</dbReference>
<dbReference type="InterPro" id="IPR023271">
    <property type="entry name" value="Aquaporin-like"/>
</dbReference>
<keyword evidence="5 12" id="KW-0479">Metal-binding</keyword>
<evidence type="ECO:0000256" key="13">
    <source>
        <dbReference type="PROSITE-ProRule" id="PRU10134"/>
    </source>
</evidence>
<dbReference type="InterPro" id="IPR000425">
    <property type="entry name" value="MIP"/>
</dbReference>
<evidence type="ECO:0000256" key="5">
    <source>
        <dbReference type="ARBA" id="ARBA00022723"/>
    </source>
</evidence>
<keyword evidence="9 16" id="KW-1133">Transmembrane helix</keyword>
<dbReference type="GO" id="GO:0005886">
    <property type="term" value="C:plasma membrane"/>
    <property type="evidence" value="ECO:0007669"/>
    <property type="project" value="TreeGrafter"/>
</dbReference>
<organism evidence="17 18">
    <name type="scientific">Habropoda laboriosa</name>
    <dbReference type="NCBI Taxonomy" id="597456"/>
    <lineage>
        <taxon>Eukaryota</taxon>
        <taxon>Metazoa</taxon>
        <taxon>Ecdysozoa</taxon>
        <taxon>Arthropoda</taxon>
        <taxon>Hexapoda</taxon>
        <taxon>Insecta</taxon>
        <taxon>Pterygota</taxon>
        <taxon>Neoptera</taxon>
        <taxon>Endopterygota</taxon>
        <taxon>Hymenoptera</taxon>
        <taxon>Apocrita</taxon>
        <taxon>Aculeata</taxon>
        <taxon>Apoidea</taxon>
        <taxon>Anthophila</taxon>
        <taxon>Apidae</taxon>
        <taxon>Habropoda</taxon>
    </lineage>
</organism>
<dbReference type="InterPro" id="IPR034294">
    <property type="entry name" value="Aquaporin_transptr"/>
</dbReference>
<feature type="transmembrane region" description="Helical" evidence="16">
    <location>
        <begin position="309"/>
        <end position="330"/>
    </location>
</feature>
<protein>
    <recommendedName>
        <fullName evidence="12 15">Adenylosuccinate synthetase</fullName>
        <shortName evidence="12">AMPSase</shortName>
        <shortName evidence="12">AdSS</shortName>
        <ecNumber evidence="12 15">6.3.4.4</ecNumber>
    </recommendedName>
    <alternativeName>
        <fullName evidence="12">IMP--aspartate ligase</fullName>
    </alternativeName>
</protein>
<evidence type="ECO:0000256" key="14">
    <source>
        <dbReference type="RuleBase" id="RU000477"/>
    </source>
</evidence>
<evidence type="ECO:0000313" key="17">
    <source>
        <dbReference type="EMBL" id="KOC61675.1"/>
    </source>
</evidence>
<comment type="similarity">
    <text evidence="12 15">Belongs to the adenylosuccinate synthetase family.</text>
</comment>
<evidence type="ECO:0000256" key="8">
    <source>
        <dbReference type="ARBA" id="ARBA00022842"/>
    </source>
</evidence>
<feature type="binding site" evidence="12">
    <location>
        <begin position="14"/>
        <end position="17"/>
    </location>
    <ligand>
        <name>IMP</name>
        <dbReference type="ChEBI" id="CHEBI:58053"/>
    </ligand>
</feature>
<dbReference type="GO" id="GO:0000287">
    <property type="term" value="F:magnesium ion binding"/>
    <property type="evidence" value="ECO:0007669"/>
    <property type="project" value="UniProtKB-UniRule"/>
</dbReference>
<feature type="binding site" evidence="12">
    <location>
        <position position="14"/>
    </location>
    <ligand>
        <name>Mg(2+)</name>
        <dbReference type="ChEBI" id="CHEBI:18420"/>
    </ligand>
</feature>
<dbReference type="CDD" id="cd00333">
    <property type="entry name" value="MIP"/>
    <property type="match status" value="1"/>
</dbReference>
<feature type="active site" description="Proton acceptor" evidence="12">
    <location>
        <position position="14"/>
    </location>
</feature>
<dbReference type="OrthoDB" id="10265645at2759"/>
<feature type="binding site" evidence="12">
    <location>
        <position position="131"/>
    </location>
    <ligand>
        <name>IMP</name>
        <dbReference type="ChEBI" id="CHEBI:58053"/>
    </ligand>
</feature>
<dbReference type="STRING" id="597456.A0A0L7QSR9"/>
<dbReference type="Proteomes" id="UP000053825">
    <property type="component" value="Unassembled WGS sequence"/>
</dbReference>
<feature type="transmembrane region" description="Helical" evidence="16">
    <location>
        <begin position="362"/>
        <end position="383"/>
    </location>
</feature>
<feature type="transmembrane region" description="Helical" evidence="16">
    <location>
        <begin position="267"/>
        <end position="288"/>
    </location>
</feature>
<proteinExistence type="inferred from homology"/>
<dbReference type="PROSITE" id="PS00513">
    <property type="entry name" value="ADENYLOSUCCIN_SYN_2"/>
    <property type="match status" value="1"/>
</dbReference>
<dbReference type="InterPro" id="IPR027417">
    <property type="entry name" value="P-loop_NTPase"/>
</dbReference>
<sequence length="470" mass="50397">MMNNIVIVGLQWGDEGKGKIVDYLSENADAAVRFQGGNNAGHTIVIDDEVYKLNLLPSAVLRTGKISIIGNGVALDSQALISEIESLKVKGVDVNYNNLMVSESCPLILSVHKDKEKLFEDLNGNHKIGTTNKGIGPCYEDKVGRRAIRLRSMKRTINSSRQAGYRSTSINLVDMEQGGVSVIPISTITDSSVGKSKNITGIAQRSSSTIQAAKEKLKSPWLSNLMKEDASGWETLTLALGEAIGTAILVFIGCTGCIGSLGISPSVLQVSLTFGLAVMVAIQCVGHVSGAHINPCVTVASLILGKKSLPMCLLYIGAQCLGALIGYGLLRVITPLELIYTTPETGSGSFCMTDIHVNLTNFQGVMSEIIATGILVFFTCGLWDCRNSKNTDSAPIRFGLCIAVLCMVFVPYTGCSMNPARTLGPAVWNGYWTNHWVYWLGPITGAIVAALLYRCLFVCNRAQNDSGQCE</sequence>
<feature type="binding site" evidence="12">
    <location>
        <begin position="41"/>
        <end position="43"/>
    </location>
    <ligand>
        <name>GTP</name>
        <dbReference type="ChEBI" id="CHEBI:37565"/>
    </ligand>
</feature>
<evidence type="ECO:0000256" key="7">
    <source>
        <dbReference type="ARBA" id="ARBA00022755"/>
    </source>
</evidence>
<accession>A0A0L7QSR9</accession>
<keyword evidence="10 12" id="KW-0342">GTP-binding</keyword>
<comment type="catalytic activity">
    <reaction evidence="12 15">
        <text>IMP + L-aspartate + GTP = N(6)-(1,2-dicarboxyethyl)-AMP + GDP + phosphate + 2 H(+)</text>
        <dbReference type="Rhea" id="RHEA:15753"/>
        <dbReference type="ChEBI" id="CHEBI:15378"/>
        <dbReference type="ChEBI" id="CHEBI:29991"/>
        <dbReference type="ChEBI" id="CHEBI:37565"/>
        <dbReference type="ChEBI" id="CHEBI:43474"/>
        <dbReference type="ChEBI" id="CHEBI:57567"/>
        <dbReference type="ChEBI" id="CHEBI:58053"/>
        <dbReference type="ChEBI" id="CHEBI:58189"/>
        <dbReference type="EC" id="6.3.4.4"/>
    </reaction>
</comment>
<dbReference type="SUPFAM" id="SSF52540">
    <property type="entry name" value="P-loop containing nucleoside triphosphate hydrolases"/>
    <property type="match status" value="1"/>
</dbReference>
<feature type="active site" evidence="13">
    <location>
        <position position="142"/>
    </location>
</feature>
<reference evidence="17 18" key="1">
    <citation type="submission" date="2015-07" db="EMBL/GenBank/DDBJ databases">
        <title>The genome of Habropoda laboriosa.</title>
        <authorList>
            <person name="Pan H."/>
            <person name="Kapheim K."/>
        </authorList>
    </citation>
    <scope>NUCLEOTIDE SEQUENCE [LARGE SCALE GENOMIC DNA]</scope>
    <source>
        <strain evidence="17">0110345459</strain>
    </source>
</reference>
<name>A0A0L7QSR9_9HYME</name>
<comment type="subcellular location">
    <subcellularLocation>
        <location evidence="12">Cytoplasm</location>
    </subcellularLocation>
    <subcellularLocation>
        <location evidence="1">Membrane</location>
        <topology evidence="1">Multi-pass membrane protein</topology>
    </subcellularLocation>
</comment>
<evidence type="ECO:0000313" key="18">
    <source>
        <dbReference type="Proteomes" id="UP000053825"/>
    </source>
</evidence>
<dbReference type="AlphaFoldDB" id="A0A0L7QSR9"/>
<feature type="binding site" evidence="12">
    <location>
        <position position="145"/>
    </location>
    <ligand>
        <name>IMP</name>
        <dbReference type="ChEBI" id="CHEBI:58053"/>
        <note>ligand shared between dimeric partners</note>
    </ligand>
</feature>
<feature type="transmembrane region" description="Helical" evidence="16">
    <location>
        <begin position="395"/>
        <end position="414"/>
    </location>
</feature>
<keyword evidence="12" id="KW-0963">Cytoplasm</keyword>
<gene>
    <name evidence="17" type="ORF">WH47_05823</name>
</gene>
<dbReference type="EC" id="6.3.4.4" evidence="12 15"/>
<dbReference type="InterPro" id="IPR033128">
    <property type="entry name" value="Adenylosuccin_syn_Lys_AS"/>
</dbReference>
<dbReference type="PANTHER" id="PTHR19139">
    <property type="entry name" value="AQUAPORIN TRANSPORTER"/>
    <property type="match status" value="1"/>
</dbReference>
<comment type="pathway">
    <text evidence="12 15">Purine metabolism; AMP biosynthesis via de novo pathway; AMP from IMP: step 1/2.</text>
</comment>
<dbReference type="Pfam" id="PF00230">
    <property type="entry name" value="MIP"/>
    <property type="match status" value="1"/>
</dbReference>
<comment type="function">
    <text evidence="15">Plays an important role in the de novo pathway of purine nucleotide biosynthesis.</text>
</comment>
<evidence type="ECO:0000256" key="4">
    <source>
        <dbReference type="ARBA" id="ARBA00022692"/>
    </source>
</evidence>
<dbReference type="GO" id="GO:0005525">
    <property type="term" value="F:GTP binding"/>
    <property type="evidence" value="ECO:0007669"/>
    <property type="project" value="UniProtKB-UniRule"/>
</dbReference>
<evidence type="ECO:0000256" key="3">
    <source>
        <dbReference type="ARBA" id="ARBA00022598"/>
    </source>
</evidence>
<evidence type="ECO:0000256" key="12">
    <source>
        <dbReference type="HAMAP-Rule" id="MF_03125"/>
    </source>
</evidence>
<feature type="binding site" evidence="12">
    <location>
        <begin position="13"/>
        <end position="19"/>
    </location>
    <ligand>
        <name>GTP</name>
        <dbReference type="ChEBI" id="CHEBI:37565"/>
    </ligand>
</feature>
<keyword evidence="11 16" id="KW-0472">Membrane</keyword>
<evidence type="ECO:0000256" key="11">
    <source>
        <dbReference type="ARBA" id="ARBA00023136"/>
    </source>
</evidence>
<keyword evidence="8 12" id="KW-0460">Magnesium</keyword>
<dbReference type="GO" id="GO:0015267">
    <property type="term" value="F:channel activity"/>
    <property type="evidence" value="ECO:0007669"/>
    <property type="project" value="InterPro"/>
</dbReference>
<comment type="caution">
    <text evidence="12">Lacks conserved residue(s) required for the propagation of feature annotation.</text>
</comment>
<evidence type="ECO:0000256" key="6">
    <source>
        <dbReference type="ARBA" id="ARBA00022741"/>
    </source>
</evidence>
<keyword evidence="6 12" id="KW-0547">Nucleotide-binding</keyword>